<dbReference type="InterPro" id="IPR025405">
    <property type="entry name" value="DUF4131"/>
</dbReference>
<dbReference type="Proteomes" id="UP000318833">
    <property type="component" value="Unassembled WGS sequence"/>
</dbReference>
<dbReference type="NCBIfam" id="TIGR00360">
    <property type="entry name" value="ComEC_N-term"/>
    <property type="match status" value="1"/>
</dbReference>
<keyword evidence="10" id="KW-1185">Reference proteome</keyword>
<gene>
    <name evidence="9" type="ORF">FOF46_07135</name>
</gene>
<protein>
    <submittedName>
        <fullName evidence="9">ComEC/Rec2 family competence protein</fullName>
    </submittedName>
</protein>
<evidence type="ECO:0000259" key="8">
    <source>
        <dbReference type="Pfam" id="PF13567"/>
    </source>
</evidence>
<evidence type="ECO:0000259" key="7">
    <source>
        <dbReference type="Pfam" id="PF03772"/>
    </source>
</evidence>
<feature type="transmembrane region" description="Helical" evidence="6">
    <location>
        <begin position="501"/>
        <end position="520"/>
    </location>
</feature>
<organism evidence="9 10">
    <name type="scientific">Aquimarina algiphila</name>
    <dbReference type="NCBI Taxonomy" id="2047982"/>
    <lineage>
        <taxon>Bacteria</taxon>
        <taxon>Pseudomonadati</taxon>
        <taxon>Bacteroidota</taxon>
        <taxon>Flavobacteriia</taxon>
        <taxon>Flavobacteriales</taxon>
        <taxon>Flavobacteriaceae</taxon>
        <taxon>Aquimarina</taxon>
    </lineage>
</organism>
<dbReference type="Pfam" id="PF13567">
    <property type="entry name" value="DUF4131"/>
    <property type="match status" value="1"/>
</dbReference>
<evidence type="ECO:0000256" key="5">
    <source>
        <dbReference type="ARBA" id="ARBA00023136"/>
    </source>
</evidence>
<comment type="caution">
    <text evidence="9">The sequence shown here is derived from an EMBL/GenBank/DDBJ whole genome shotgun (WGS) entry which is preliminary data.</text>
</comment>
<feature type="transmembrane region" description="Helical" evidence="6">
    <location>
        <begin position="378"/>
        <end position="395"/>
    </location>
</feature>
<evidence type="ECO:0000256" key="2">
    <source>
        <dbReference type="ARBA" id="ARBA00022475"/>
    </source>
</evidence>
<feature type="transmembrane region" description="Helical" evidence="6">
    <location>
        <begin position="307"/>
        <end position="324"/>
    </location>
</feature>
<dbReference type="InterPro" id="IPR004477">
    <property type="entry name" value="ComEC_N"/>
</dbReference>
<dbReference type="PANTHER" id="PTHR30619">
    <property type="entry name" value="DNA INTERNALIZATION/COMPETENCE PROTEIN COMEC/REC2"/>
    <property type="match status" value="1"/>
</dbReference>
<feature type="transmembrane region" description="Helical" evidence="6">
    <location>
        <begin position="527"/>
        <end position="544"/>
    </location>
</feature>
<dbReference type="InterPro" id="IPR052159">
    <property type="entry name" value="Competence_DNA_uptake"/>
</dbReference>
<feature type="domain" description="DUF4131" evidence="8">
    <location>
        <begin position="42"/>
        <end position="210"/>
    </location>
</feature>
<evidence type="ECO:0000256" key="6">
    <source>
        <dbReference type="SAM" id="Phobius"/>
    </source>
</evidence>
<evidence type="ECO:0000313" key="9">
    <source>
        <dbReference type="EMBL" id="TSE09781.1"/>
    </source>
</evidence>
<feature type="transmembrane region" description="Helical" evidence="6">
    <location>
        <begin position="407"/>
        <end position="429"/>
    </location>
</feature>
<evidence type="ECO:0000256" key="3">
    <source>
        <dbReference type="ARBA" id="ARBA00022692"/>
    </source>
</evidence>
<dbReference type="GO" id="GO:0005886">
    <property type="term" value="C:plasma membrane"/>
    <property type="evidence" value="ECO:0007669"/>
    <property type="project" value="UniProtKB-SubCell"/>
</dbReference>
<dbReference type="AlphaFoldDB" id="A0A554VN44"/>
<feature type="transmembrane region" description="Helical" evidence="6">
    <location>
        <begin position="75"/>
        <end position="93"/>
    </location>
</feature>
<proteinExistence type="predicted"/>
<evidence type="ECO:0000256" key="1">
    <source>
        <dbReference type="ARBA" id="ARBA00004651"/>
    </source>
</evidence>
<feature type="transmembrane region" description="Helical" evidence="6">
    <location>
        <begin position="435"/>
        <end position="463"/>
    </location>
</feature>
<keyword evidence="4 6" id="KW-1133">Transmembrane helix</keyword>
<evidence type="ECO:0000256" key="4">
    <source>
        <dbReference type="ARBA" id="ARBA00022989"/>
    </source>
</evidence>
<sequence length="697" mass="80480">MKLTYTILVFNKTPNVKFLNIPFLILTISIVIGILIGYYSNISLHLILVSLLISILGLTITWYRSKKMFRKGFSFSFLMIIVFILFGVTLVQIHNPKNHTSHYSNLLQSQDFEDHKVGVQFSIQERLKPTSYYHRYKVSILLLRNQVVKGSILLKIPKDSLHHILDIGNRYTTFTNLRSITQPLNPDQFNYANYLNNQYIYHQIIIKTDQLIKNQKTDWSLYNLANQIRKSINLKLSEYTFDAKQRSIINALLLGQRQDISQETFAQYRDSGAIHILAVSGLHVGILLVILNLVLKPLERCGRKGKISKLVFIIFFLWGFAIIAGLSPSVLRAVTMFSFLAIGIQIRSVTSIYNSLFISIFILLCFNPLLLFSVGFQLSYIAVFAIIWIQPIIAYPYRPKTYFSKKLWETFTVTIAAQFGLLPLTLFYFHQFPLLFFVSNLIIIPFLGGILGFGITIITLAYLNILPQSIATLFGNCIDLMNVIVSWVAQQEEFLVTDITFSWRMLLALYLIIISLIILFQHYKNIKVLWVTIALIMMFIVMIFEKHLHTHKQEFIVFHHHTNTALGVLENKRLKLYSRDTISNTTQRFLFGNYLVNNQATLDSSLSLKNVYTYKEQVILVIDSTSIYAIPKIEPTIILLSDSPKIHLDRVIDSLHPRQIIADASNYKSYIDQWEISCEKQNIPFHRTDKKGAFILK</sequence>
<feature type="transmembrane region" description="Helical" evidence="6">
    <location>
        <begin position="45"/>
        <end position="63"/>
    </location>
</feature>
<feature type="domain" description="ComEC/Rec2-related protein" evidence="7">
    <location>
        <begin position="252"/>
        <end position="520"/>
    </location>
</feature>
<dbReference type="EMBL" id="VLNR01000011">
    <property type="protein sequence ID" value="TSE09781.1"/>
    <property type="molecule type" value="Genomic_DNA"/>
</dbReference>
<keyword evidence="2" id="KW-1003">Cell membrane</keyword>
<comment type="subcellular location">
    <subcellularLocation>
        <location evidence="1">Cell membrane</location>
        <topology evidence="1">Multi-pass membrane protein</topology>
    </subcellularLocation>
</comment>
<feature type="transmembrane region" description="Helical" evidence="6">
    <location>
        <begin position="21"/>
        <end position="39"/>
    </location>
</feature>
<dbReference type="Pfam" id="PF03772">
    <property type="entry name" value="Competence"/>
    <property type="match status" value="1"/>
</dbReference>
<dbReference type="OrthoDB" id="9761531at2"/>
<feature type="transmembrane region" description="Helical" evidence="6">
    <location>
        <begin position="272"/>
        <end position="295"/>
    </location>
</feature>
<accession>A0A554VN44</accession>
<name>A0A554VN44_9FLAO</name>
<evidence type="ECO:0000313" key="10">
    <source>
        <dbReference type="Proteomes" id="UP000318833"/>
    </source>
</evidence>
<keyword evidence="3 6" id="KW-0812">Transmembrane</keyword>
<keyword evidence="5 6" id="KW-0472">Membrane</keyword>
<reference evidence="9 10" key="1">
    <citation type="submission" date="2019-07" db="EMBL/GenBank/DDBJ databases">
        <title>The draft genome sequence of Aquimarina algiphila M91.</title>
        <authorList>
            <person name="Meng X."/>
        </authorList>
    </citation>
    <scope>NUCLEOTIDE SEQUENCE [LARGE SCALE GENOMIC DNA]</scope>
    <source>
        <strain evidence="9 10">M91</strain>
    </source>
</reference>
<dbReference type="PANTHER" id="PTHR30619:SF1">
    <property type="entry name" value="RECOMBINATION PROTEIN 2"/>
    <property type="match status" value="1"/>
</dbReference>